<dbReference type="SFLD" id="SFLDS00001">
    <property type="entry name" value="Enolase"/>
    <property type="match status" value="1"/>
</dbReference>
<accession>A0A2P5DW74</accession>
<dbReference type="InterPro" id="IPR029065">
    <property type="entry name" value="Enolase_C-like"/>
</dbReference>
<dbReference type="OrthoDB" id="17395at2759"/>
<dbReference type="Pfam" id="PF13378">
    <property type="entry name" value="MR_MLE_C"/>
    <property type="match status" value="1"/>
</dbReference>
<dbReference type="PANTHER" id="PTHR48073">
    <property type="entry name" value="O-SUCCINYLBENZOATE SYNTHASE-RELATED"/>
    <property type="match status" value="1"/>
</dbReference>
<keyword evidence="3" id="KW-0456">Lyase</keyword>
<keyword evidence="4" id="KW-1185">Reference proteome</keyword>
<reference evidence="4" key="1">
    <citation type="submission" date="2016-06" db="EMBL/GenBank/DDBJ databases">
        <title>Parallel loss of symbiosis genes in relatives of nitrogen-fixing non-legume Parasponia.</title>
        <authorList>
            <person name="Van Velzen R."/>
            <person name="Holmer R."/>
            <person name="Bu F."/>
            <person name="Rutten L."/>
            <person name="Van Zeijl A."/>
            <person name="Liu W."/>
            <person name="Santuari L."/>
            <person name="Cao Q."/>
            <person name="Sharma T."/>
            <person name="Shen D."/>
            <person name="Roswanjaya Y."/>
            <person name="Wardhani T."/>
            <person name="Kalhor M.S."/>
            <person name="Jansen J."/>
            <person name="Van den Hoogen J."/>
            <person name="Gungor B."/>
            <person name="Hartog M."/>
            <person name="Hontelez J."/>
            <person name="Verver J."/>
            <person name="Yang W.-C."/>
            <person name="Schijlen E."/>
            <person name="Repin R."/>
            <person name="Schilthuizen M."/>
            <person name="Schranz E."/>
            <person name="Heidstra R."/>
            <person name="Miyata K."/>
            <person name="Fedorova E."/>
            <person name="Kohlen W."/>
            <person name="Bisseling T."/>
            <person name="Smit S."/>
            <person name="Geurts R."/>
        </authorList>
    </citation>
    <scope>NUCLEOTIDE SEQUENCE [LARGE SCALE GENOMIC DNA]</scope>
    <source>
        <strain evidence="4">cv. WU1-14</strain>
    </source>
</reference>
<dbReference type="SMART" id="SM00922">
    <property type="entry name" value="MR_MLE"/>
    <property type="match status" value="1"/>
</dbReference>
<dbReference type="InterPro" id="IPR013341">
    <property type="entry name" value="Mandelate_racemase_N_dom"/>
</dbReference>
<dbReference type="Proteomes" id="UP000237105">
    <property type="component" value="Unassembled WGS sequence"/>
</dbReference>
<comment type="caution">
    <text evidence="3">The sequence shown here is derived from an EMBL/GenBank/DDBJ whole genome shotgun (WGS) entry which is preliminary data.</text>
</comment>
<dbReference type="InterPro" id="IPR029017">
    <property type="entry name" value="Enolase-like_N"/>
</dbReference>
<dbReference type="SUPFAM" id="SSF54826">
    <property type="entry name" value="Enolase N-terminal domain-like"/>
    <property type="match status" value="1"/>
</dbReference>
<sequence>MAVMAPFGSTISPSTSSFFFSQTQKRPFQSLIPRKLNLKISAKASFLPGTADSTVEAVSEVSLAGTTSFGFKNLTETFWVDVQRAEEMPLRVKLGDPPSRLENVAIRVELSNGCAGWGEVAAAAATAGAALAKAKEACEFLRRSSALTLNLVLEEIGNILHGQEYASIRAGVEMALIDAVANSIDVPLWRLFGGVSNSLTTSVTIPIASPAEASELASKYCGKGFNIIRFNMGLNLSAELQVIKAVQAAQPNCLFILDANGKYTSKEAIMVLEKLHEMAVCPVLFEQPVHKDDWNGLADVCDVARDKYGINVAADESCQTLLDVQKVVQENIVEFINIKLAKFGVLGTLRVIEMARKSGLNLIIDSMVETRLATGFAGHLACGVGCFKYINLDAPFVLSEDPVFGGYEVFGPVYKFTNARGVGGFLKHDTIAQKL</sequence>
<gene>
    <name evidence="3" type="ORF">PanWU01x14_026700</name>
</gene>
<dbReference type="GO" id="GO:0046872">
    <property type="term" value="F:metal ion binding"/>
    <property type="evidence" value="ECO:0007669"/>
    <property type="project" value="UniProtKB-KW"/>
</dbReference>
<keyword evidence="1" id="KW-0479">Metal-binding</keyword>
<protein>
    <submittedName>
        <fullName evidence="3">Mandelate racemase/muconate lactonizing enzyme/methylaspartate ammonia-lyase</fullName>
    </submittedName>
</protein>
<evidence type="ECO:0000256" key="1">
    <source>
        <dbReference type="ARBA" id="ARBA00022723"/>
    </source>
</evidence>
<dbReference type="Gene3D" id="3.20.20.120">
    <property type="entry name" value="Enolase-like C-terminal domain"/>
    <property type="match status" value="1"/>
</dbReference>
<dbReference type="EMBL" id="JXTB01000013">
    <property type="protein sequence ID" value="PON77509.1"/>
    <property type="molecule type" value="Genomic_DNA"/>
</dbReference>
<organism evidence="3 4">
    <name type="scientific">Parasponia andersonii</name>
    <name type="common">Sponia andersonii</name>
    <dbReference type="NCBI Taxonomy" id="3476"/>
    <lineage>
        <taxon>Eukaryota</taxon>
        <taxon>Viridiplantae</taxon>
        <taxon>Streptophyta</taxon>
        <taxon>Embryophyta</taxon>
        <taxon>Tracheophyta</taxon>
        <taxon>Spermatophyta</taxon>
        <taxon>Magnoliopsida</taxon>
        <taxon>eudicotyledons</taxon>
        <taxon>Gunneridae</taxon>
        <taxon>Pentapetalae</taxon>
        <taxon>rosids</taxon>
        <taxon>fabids</taxon>
        <taxon>Rosales</taxon>
        <taxon>Cannabaceae</taxon>
        <taxon>Parasponia</taxon>
    </lineage>
</organism>
<dbReference type="SUPFAM" id="SSF51604">
    <property type="entry name" value="Enolase C-terminal domain-like"/>
    <property type="match status" value="1"/>
</dbReference>
<dbReference type="STRING" id="3476.A0A2P5DW74"/>
<dbReference type="Pfam" id="PF02746">
    <property type="entry name" value="MR_MLE_N"/>
    <property type="match status" value="1"/>
</dbReference>
<dbReference type="GO" id="GO:0016829">
    <property type="term" value="F:lyase activity"/>
    <property type="evidence" value="ECO:0007669"/>
    <property type="project" value="UniProtKB-KW"/>
</dbReference>
<proteinExistence type="predicted"/>
<evidence type="ECO:0000313" key="3">
    <source>
        <dbReference type="EMBL" id="PON77509.1"/>
    </source>
</evidence>
<name>A0A2P5DW74_PARAD</name>
<dbReference type="GO" id="GO:0016854">
    <property type="term" value="F:racemase and epimerase activity"/>
    <property type="evidence" value="ECO:0007669"/>
    <property type="project" value="UniProtKB-ARBA"/>
</dbReference>
<dbReference type="AlphaFoldDB" id="A0A2P5DW74"/>
<dbReference type="InterPro" id="IPR013342">
    <property type="entry name" value="Mandelate_racemase_C"/>
</dbReference>
<dbReference type="Gene3D" id="3.30.390.10">
    <property type="entry name" value="Enolase-like, N-terminal domain"/>
    <property type="match status" value="1"/>
</dbReference>
<dbReference type="InterPro" id="IPR036849">
    <property type="entry name" value="Enolase-like_C_sf"/>
</dbReference>
<evidence type="ECO:0000259" key="2">
    <source>
        <dbReference type="SMART" id="SM00922"/>
    </source>
</evidence>
<evidence type="ECO:0000313" key="4">
    <source>
        <dbReference type="Proteomes" id="UP000237105"/>
    </source>
</evidence>
<feature type="domain" description="Mandelate racemase/muconate lactonizing enzyme C-terminal" evidence="2">
    <location>
        <begin position="210"/>
        <end position="304"/>
    </location>
</feature>
<dbReference type="PANTHER" id="PTHR48073:SF4">
    <property type="entry name" value="MANDELATE RACEMASE_MUCONATE LACTONIZING ENZYME C-TERMINAL DOMAIN-CONTAINING PROTEIN"/>
    <property type="match status" value="1"/>
</dbReference>